<comment type="caution">
    <text evidence="3">The sequence shown here is derived from an EMBL/GenBank/DDBJ whole genome shotgun (WGS) entry which is preliminary data.</text>
</comment>
<feature type="chain" id="PRO_5040411761" description="Lytic polysaccharide monooxygenase" evidence="2">
    <location>
        <begin position="21"/>
        <end position="251"/>
    </location>
</feature>
<name>A0A9P6UCR6_9FUNG</name>
<gene>
    <name evidence="3" type="ORF">DFQ27_001457</name>
</gene>
<protein>
    <recommendedName>
        <fullName evidence="5">Lytic polysaccharide monooxygenase</fullName>
    </recommendedName>
</protein>
<keyword evidence="4" id="KW-1185">Reference proteome</keyword>
<sequence>MKSLASIILFLATFVAVVSAHGALLFPTPRGGYRTKGYNGRVHAFLGYRDKVHSLTYPCGGFPPVPPTPMRAGQRIDVRFAVPKMPDRDFNKQPKKPSSGKQMEQARHGGGFCEFSLSYDNGKTFYTIARYSRTCPDAYYLWPVRIPPRAPSCTRKGQCLFVWTWTAHILDQFYMNCADITLRGSSKPNLKRVPIQMFDFRSKLLKKQPQLRITAADGDGGKTKAGPGPNPNEIRMNLKNQLPPLPKFKKH</sequence>
<feature type="signal peptide" evidence="2">
    <location>
        <begin position="1"/>
        <end position="20"/>
    </location>
</feature>
<evidence type="ECO:0008006" key="5">
    <source>
        <dbReference type="Google" id="ProtNLM"/>
    </source>
</evidence>
<evidence type="ECO:0000256" key="1">
    <source>
        <dbReference type="SAM" id="MobiDB-lite"/>
    </source>
</evidence>
<dbReference type="Proteomes" id="UP000807716">
    <property type="component" value="Unassembled WGS sequence"/>
</dbReference>
<proteinExistence type="predicted"/>
<dbReference type="OrthoDB" id="2342176at2759"/>
<keyword evidence="2" id="KW-0732">Signal</keyword>
<evidence type="ECO:0000313" key="3">
    <source>
        <dbReference type="EMBL" id="KAG0269908.1"/>
    </source>
</evidence>
<evidence type="ECO:0000313" key="4">
    <source>
        <dbReference type="Proteomes" id="UP000807716"/>
    </source>
</evidence>
<dbReference type="AlphaFoldDB" id="A0A9P6UCR6"/>
<dbReference type="PANTHER" id="PTHR36182:SF1">
    <property type="entry name" value="PROTEIN, PUTATIVE (AFU_ORTHOLOGUE AFUA_6G10930)-RELATED"/>
    <property type="match status" value="1"/>
</dbReference>
<reference evidence="3" key="1">
    <citation type="journal article" date="2020" name="Fungal Divers.">
        <title>Resolving the Mortierellaceae phylogeny through synthesis of multi-gene phylogenetics and phylogenomics.</title>
        <authorList>
            <person name="Vandepol N."/>
            <person name="Liber J."/>
            <person name="Desiro A."/>
            <person name="Na H."/>
            <person name="Kennedy M."/>
            <person name="Barry K."/>
            <person name="Grigoriev I.V."/>
            <person name="Miller A.N."/>
            <person name="O'Donnell K."/>
            <person name="Stajich J.E."/>
            <person name="Bonito G."/>
        </authorList>
    </citation>
    <scope>NUCLEOTIDE SEQUENCE</scope>
    <source>
        <strain evidence="3">BC1065</strain>
    </source>
</reference>
<feature type="region of interest" description="Disordered" evidence="1">
    <location>
        <begin position="213"/>
        <end position="251"/>
    </location>
</feature>
<accession>A0A9P6UCR6</accession>
<dbReference type="EMBL" id="JAAAJB010000015">
    <property type="protein sequence ID" value="KAG0269908.1"/>
    <property type="molecule type" value="Genomic_DNA"/>
</dbReference>
<organism evidence="3 4">
    <name type="scientific">Actinomortierella ambigua</name>
    <dbReference type="NCBI Taxonomy" id="1343610"/>
    <lineage>
        <taxon>Eukaryota</taxon>
        <taxon>Fungi</taxon>
        <taxon>Fungi incertae sedis</taxon>
        <taxon>Mucoromycota</taxon>
        <taxon>Mortierellomycotina</taxon>
        <taxon>Mortierellomycetes</taxon>
        <taxon>Mortierellales</taxon>
        <taxon>Mortierellaceae</taxon>
        <taxon>Actinomortierella</taxon>
    </lineage>
</organism>
<dbReference type="PANTHER" id="PTHR36182">
    <property type="entry name" value="PROTEIN, PUTATIVE (AFU_ORTHOLOGUE AFUA_6G10930)-RELATED"/>
    <property type="match status" value="1"/>
</dbReference>
<dbReference type="Gene3D" id="2.70.50.70">
    <property type="match status" value="1"/>
</dbReference>
<evidence type="ECO:0000256" key="2">
    <source>
        <dbReference type="SAM" id="SignalP"/>
    </source>
</evidence>
<feature type="region of interest" description="Disordered" evidence="1">
    <location>
        <begin position="86"/>
        <end position="106"/>
    </location>
</feature>